<dbReference type="OrthoDB" id="913931at2759"/>
<evidence type="ECO:0000313" key="8">
    <source>
        <dbReference type="RefSeq" id="XP_020551946.1"/>
    </source>
</evidence>
<feature type="region of interest" description="Disordered" evidence="5">
    <location>
        <begin position="191"/>
        <end position="239"/>
    </location>
</feature>
<feature type="domain" description="Pre-mRNA polyadenylation factor Fip1" evidence="6">
    <location>
        <begin position="269"/>
        <end position="305"/>
    </location>
</feature>
<evidence type="ECO:0000256" key="2">
    <source>
        <dbReference type="ARBA" id="ARBA00007459"/>
    </source>
</evidence>
<evidence type="ECO:0000256" key="1">
    <source>
        <dbReference type="ARBA" id="ARBA00004123"/>
    </source>
</evidence>
<proteinExistence type="inferred from homology"/>
<dbReference type="InterPro" id="IPR044976">
    <property type="entry name" value="FIPS5/FIPS3-like"/>
</dbReference>
<reference evidence="7" key="1">
    <citation type="submission" date="2024-10" db="UniProtKB">
        <authorList>
            <consortium name="RefSeq"/>
        </authorList>
    </citation>
    <scope>NUCLEOTIDE SEQUENCE [LARGE SCALE GENOMIC DNA]</scope>
    <source>
        <strain evidence="7">cv. Zhongzhi No. 13</strain>
    </source>
</reference>
<dbReference type="RefSeq" id="XP_020551946.1">
    <property type="nucleotide sequence ID" value="XM_020696287.1"/>
</dbReference>
<comment type="similarity">
    <text evidence="2">Belongs to the FIP1 family.</text>
</comment>
<dbReference type="GO" id="GO:0003723">
    <property type="term" value="F:RNA binding"/>
    <property type="evidence" value="ECO:0007669"/>
    <property type="project" value="TreeGrafter"/>
</dbReference>
<dbReference type="AlphaFoldDB" id="A0A8M8V773"/>
<comment type="subcellular location">
    <subcellularLocation>
        <location evidence="1">Nucleus</location>
    </subcellularLocation>
</comment>
<sequence>MEAEEEELGELCSEILKNWSSPIYPDLVDTSLHPNPFSHHYHHRQIPNLEYHKTENTINDKVDTVSDDPLQLSLCPAQPNKTLSSFTNEISTSEPKYDYSAEHIGLEQKQEKMMKALTASYNERGFKHEQGDDQNQPIVPLLVADTFFDKVLGHGVDGVDLTALSKAKEEKESFADLRTILNENDAVPTSVSTFNNGKELRNSGPKSSPRFKRNFPMANRMPKRSPISGETRCTPATSTPALSGIRSSSACGFVGKFRFMLPKNKTIFDINIDHFGEKLWRNPGANMSDFFNYGLDEKQWKDYCKLMASDILVKLLHQDI</sequence>
<dbReference type="Pfam" id="PF05182">
    <property type="entry name" value="Fip1"/>
    <property type="match status" value="1"/>
</dbReference>
<keyword evidence="7" id="KW-1185">Reference proteome</keyword>
<evidence type="ECO:0000259" key="6">
    <source>
        <dbReference type="Pfam" id="PF05182"/>
    </source>
</evidence>
<keyword evidence="3" id="KW-0507">mRNA processing</keyword>
<evidence type="ECO:0000256" key="3">
    <source>
        <dbReference type="ARBA" id="ARBA00022664"/>
    </source>
</evidence>
<reference evidence="8" key="2">
    <citation type="submission" date="2025-08" db="UniProtKB">
        <authorList>
            <consortium name="RefSeq"/>
        </authorList>
    </citation>
    <scope>IDENTIFICATION</scope>
</reference>
<dbReference type="PANTHER" id="PTHR36884">
    <property type="entry name" value="FIP1[III]-LIKE PROTEIN"/>
    <property type="match status" value="1"/>
</dbReference>
<evidence type="ECO:0000313" key="7">
    <source>
        <dbReference type="Proteomes" id="UP000504604"/>
    </source>
</evidence>
<dbReference type="Proteomes" id="UP000504604">
    <property type="component" value="Linkage group LG1"/>
</dbReference>
<dbReference type="GeneID" id="105156795"/>
<organism evidence="7 8">
    <name type="scientific">Sesamum indicum</name>
    <name type="common">Oriental sesame</name>
    <name type="synonym">Sesamum orientale</name>
    <dbReference type="NCBI Taxonomy" id="4182"/>
    <lineage>
        <taxon>Eukaryota</taxon>
        <taxon>Viridiplantae</taxon>
        <taxon>Streptophyta</taxon>
        <taxon>Embryophyta</taxon>
        <taxon>Tracheophyta</taxon>
        <taxon>Spermatophyta</taxon>
        <taxon>Magnoliopsida</taxon>
        <taxon>eudicotyledons</taxon>
        <taxon>Gunneridae</taxon>
        <taxon>Pentapetalae</taxon>
        <taxon>asterids</taxon>
        <taxon>lamiids</taxon>
        <taxon>Lamiales</taxon>
        <taxon>Pedaliaceae</taxon>
        <taxon>Sesamum</taxon>
    </lineage>
</organism>
<accession>A0A8M8V773</accession>
<name>A0A8M8V773_SESIN</name>
<protein>
    <submittedName>
        <fullName evidence="8">Uncharacterized protein LOC105156795</fullName>
    </submittedName>
</protein>
<dbReference type="PANTHER" id="PTHR36884:SF1">
    <property type="entry name" value="FIP1[V]-LIKE PROTEIN"/>
    <property type="match status" value="1"/>
</dbReference>
<dbReference type="KEGG" id="sind:105156795"/>
<dbReference type="InterPro" id="IPR007854">
    <property type="entry name" value="Fip1_dom"/>
</dbReference>
<dbReference type="GO" id="GO:0006397">
    <property type="term" value="P:mRNA processing"/>
    <property type="evidence" value="ECO:0007669"/>
    <property type="project" value="UniProtKB-KW"/>
</dbReference>
<evidence type="ECO:0000256" key="4">
    <source>
        <dbReference type="ARBA" id="ARBA00023242"/>
    </source>
</evidence>
<keyword evidence="4" id="KW-0539">Nucleus</keyword>
<evidence type="ECO:0000256" key="5">
    <source>
        <dbReference type="SAM" id="MobiDB-lite"/>
    </source>
</evidence>
<dbReference type="GO" id="GO:0016607">
    <property type="term" value="C:nuclear speck"/>
    <property type="evidence" value="ECO:0007669"/>
    <property type="project" value="TreeGrafter"/>
</dbReference>
<gene>
    <name evidence="8" type="primary">LOC105156795</name>
</gene>